<evidence type="ECO:0000313" key="2">
    <source>
        <dbReference type="Proteomes" id="UP000199527"/>
    </source>
</evidence>
<organism evidence="1 2">
    <name type="scientific">Ferrimonas sediminum</name>
    <dbReference type="NCBI Taxonomy" id="718193"/>
    <lineage>
        <taxon>Bacteria</taxon>
        <taxon>Pseudomonadati</taxon>
        <taxon>Pseudomonadota</taxon>
        <taxon>Gammaproteobacteria</taxon>
        <taxon>Alteromonadales</taxon>
        <taxon>Ferrimonadaceae</taxon>
        <taxon>Ferrimonas</taxon>
    </lineage>
</organism>
<dbReference type="OrthoDB" id="2351239at2"/>
<dbReference type="RefSeq" id="WP_090363365.1">
    <property type="nucleotide sequence ID" value="NZ_FNEM01000003.1"/>
</dbReference>
<dbReference type="PANTHER" id="PTHR40053">
    <property type="entry name" value="SPORULATION-CONTROL PROTEIN SPO0M"/>
    <property type="match status" value="1"/>
</dbReference>
<dbReference type="EMBL" id="FNEM01000003">
    <property type="protein sequence ID" value="SDI85574.1"/>
    <property type="molecule type" value="Genomic_DNA"/>
</dbReference>
<dbReference type="Proteomes" id="UP000199527">
    <property type="component" value="Unassembled WGS sequence"/>
</dbReference>
<evidence type="ECO:0000313" key="1">
    <source>
        <dbReference type="EMBL" id="SDI85574.1"/>
    </source>
</evidence>
<protein>
    <submittedName>
        <fullName evidence="1">Sporulation-control protein</fullName>
    </submittedName>
</protein>
<sequence length="246" mass="26956">MFKKLLASVGIGAAKVDTQLDDAVLMPGQPFSATIVIQGGDVDQQISGLTLTLMTEVKTEVDDHTTYQHMPLESWSLSDTMTIEAGATYELPFHATLHPETPLTGIGGRRNRSRVWLQTGLEVDMAIDPSDKDMLLVEPVPAMQTLLDAMEQSGYRLQKVDVERGHLNGQGFSSVSGAYQELEFVPSGLSLFGVKEVEISFVPQGQQMHALIEVDRSFRGDSYRSLSWDASTPVATLMEQLKRAIG</sequence>
<accession>A0A1G8NZA5</accession>
<dbReference type="Pfam" id="PF07070">
    <property type="entry name" value="Spo0M"/>
    <property type="match status" value="1"/>
</dbReference>
<dbReference type="PANTHER" id="PTHR40053:SF1">
    <property type="entry name" value="SPORULATION-CONTROL PROTEIN SPO0M"/>
    <property type="match status" value="1"/>
</dbReference>
<name>A0A1G8NZA5_9GAMM</name>
<dbReference type="InterPro" id="IPR009776">
    <property type="entry name" value="Spore_0_M"/>
</dbReference>
<reference evidence="2" key="1">
    <citation type="submission" date="2016-10" db="EMBL/GenBank/DDBJ databases">
        <authorList>
            <person name="Varghese N."/>
            <person name="Submissions S."/>
        </authorList>
    </citation>
    <scope>NUCLEOTIDE SEQUENCE [LARGE SCALE GENOMIC DNA]</scope>
    <source>
        <strain evidence="2">DSM 23317</strain>
    </source>
</reference>
<dbReference type="AlphaFoldDB" id="A0A1G8NZA5"/>
<proteinExistence type="predicted"/>
<keyword evidence="2" id="KW-1185">Reference proteome</keyword>
<gene>
    <name evidence="1" type="ORF">SAMN04488540_103285</name>
</gene>